<dbReference type="PROSITE" id="PS00018">
    <property type="entry name" value="EF_HAND_1"/>
    <property type="match status" value="1"/>
</dbReference>
<dbReference type="SUPFAM" id="SSF47473">
    <property type="entry name" value="EF-hand"/>
    <property type="match status" value="1"/>
</dbReference>
<dbReference type="EMBL" id="JARBDR010000923">
    <property type="protein sequence ID" value="KAJ8298204.1"/>
    <property type="molecule type" value="Genomic_DNA"/>
</dbReference>
<proteinExistence type="predicted"/>
<evidence type="ECO:0000259" key="9">
    <source>
        <dbReference type="PROSITE" id="PS50222"/>
    </source>
</evidence>
<evidence type="ECO:0000256" key="7">
    <source>
        <dbReference type="ARBA" id="ARBA00023128"/>
    </source>
</evidence>
<keyword evidence="6" id="KW-0809">Transit peptide</keyword>
<dbReference type="Gene3D" id="1.10.238.10">
    <property type="entry name" value="EF-hand"/>
    <property type="match status" value="1"/>
</dbReference>
<dbReference type="Proteomes" id="UP001217089">
    <property type="component" value="Unassembled WGS sequence"/>
</dbReference>
<evidence type="ECO:0000256" key="5">
    <source>
        <dbReference type="ARBA" id="ARBA00022837"/>
    </source>
</evidence>
<evidence type="ECO:0000313" key="11">
    <source>
        <dbReference type="Proteomes" id="UP001217089"/>
    </source>
</evidence>
<keyword evidence="11" id="KW-1185">Reference proteome</keyword>
<dbReference type="InterPro" id="IPR002048">
    <property type="entry name" value="EF_hand_dom"/>
</dbReference>
<keyword evidence="4" id="KW-0999">Mitochondrion inner membrane</keyword>
<evidence type="ECO:0000256" key="3">
    <source>
        <dbReference type="ARBA" id="ARBA00022737"/>
    </source>
</evidence>
<keyword evidence="3" id="KW-0677">Repeat</keyword>
<sequence length="279" mass="33166">MSFLNNLSHNMNIEPIHDTTLLRHFFGPKGKDVLKFNDFANFMENLQDEVLEIEFMEFSRGMATISEEDFARILLRYTMLDKGDIETCINRGLSFKEFKEFCQFLNSLDDFAIAMKMYTYAQQPVSKEQFQRAVKVCTGNVLSPHLVNTVFQIFDEDGDGHLSHKEFISIMKDRLHRGSRLYYVKLEQRIFYLKWKNVMICLLCDYVFFNENYHGSNTTVQIFNFFAKISLIHKKERCIKYEEIILLCQSFNICDVNVIEINKMSRHIKHNRYRNEQCL</sequence>
<evidence type="ECO:0000256" key="6">
    <source>
        <dbReference type="ARBA" id="ARBA00022946"/>
    </source>
</evidence>
<name>A0ABQ9DY45_TEGGR</name>
<comment type="subcellular location">
    <subcellularLocation>
        <location evidence="1">Mitochondrion inner membrane</location>
    </subcellularLocation>
    <subcellularLocation>
        <location evidence="2">Mitochondrion intermembrane space</location>
    </subcellularLocation>
</comment>
<keyword evidence="8" id="KW-0472">Membrane</keyword>
<evidence type="ECO:0000256" key="2">
    <source>
        <dbReference type="ARBA" id="ARBA00004569"/>
    </source>
</evidence>
<dbReference type="PROSITE" id="PS50222">
    <property type="entry name" value="EF_HAND_2"/>
    <property type="match status" value="1"/>
</dbReference>
<dbReference type="PANTHER" id="PTHR12294">
    <property type="entry name" value="EF HAND DOMAIN FAMILY A1,A2-RELATED"/>
    <property type="match status" value="1"/>
</dbReference>
<reference evidence="10 11" key="1">
    <citation type="submission" date="2022-12" db="EMBL/GenBank/DDBJ databases">
        <title>Chromosome-level genome of Tegillarca granosa.</title>
        <authorList>
            <person name="Kim J."/>
        </authorList>
    </citation>
    <scope>NUCLEOTIDE SEQUENCE [LARGE SCALE GENOMIC DNA]</scope>
    <source>
        <strain evidence="10">Teg-2019</strain>
        <tissue evidence="10">Adductor muscle</tissue>
    </source>
</reference>
<dbReference type="PANTHER" id="PTHR12294:SF13">
    <property type="entry name" value="MITOCHONDRIAL CALCIUM UPTAKE 3, ISOFORM D"/>
    <property type="match status" value="1"/>
</dbReference>
<evidence type="ECO:0000256" key="1">
    <source>
        <dbReference type="ARBA" id="ARBA00004273"/>
    </source>
</evidence>
<dbReference type="InterPro" id="IPR039800">
    <property type="entry name" value="MICU1/2/3"/>
</dbReference>
<dbReference type="Pfam" id="PF13833">
    <property type="entry name" value="EF-hand_8"/>
    <property type="match status" value="1"/>
</dbReference>
<dbReference type="CDD" id="cd15900">
    <property type="entry name" value="EFh_MICU"/>
    <property type="match status" value="1"/>
</dbReference>
<keyword evidence="7" id="KW-0496">Mitochondrion</keyword>
<protein>
    <recommendedName>
        <fullName evidence="9">EF-hand domain-containing protein</fullName>
    </recommendedName>
</protein>
<keyword evidence="5" id="KW-0106">Calcium</keyword>
<organism evidence="10 11">
    <name type="scientific">Tegillarca granosa</name>
    <name type="common">Malaysian cockle</name>
    <name type="synonym">Anadara granosa</name>
    <dbReference type="NCBI Taxonomy" id="220873"/>
    <lineage>
        <taxon>Eukaryota</taxon>
        <taxon>Metazoa</taxon>
        <taxon>Spiralia</taxon>
        <taxon>Lophotrochozoa</taxon>
        <taxon>Mollusca</taxon>
        <taxon>Bivalvia</taxon>
        <taxon>Autobranchia</taxon>
        <taxon>Pteriomorphia</taxon>
        <taxon>Arcoida</taxon>
        <taxon>Arcoidea</taxon>
        <taxon>Arcidae</taxon>
        <taxon>Tegillarca</taxon>
    </lineage>
</organism>
<dbReference type="InterPro" id="IPR011992">
    <property type="entry name" value="EF-hand-dom_pair"/>
</dbReference>
<dbReference type="InterPro" id="IPR018247">
    <property type="entry name" value="EF_Hand_1_Ca_BS"/>
</dbReference>
<dbReference type="SMART" id="SM00054">
    <property type="entry name" value="EFh"/>
    <property type="match status" value="1"/>
</dbReference>
<feature type="domain" description="EF-hand" evidence="9">
    <location>
        <begin position="142"/>
        <end position="177"/>
    </location>
</feature>
<comment type="caution">
    <text evidence="10">The sequence shown here is derived from an EMBL/GenBank/DDBJ whole genome shotgun (WGS) entry which is preliminary data.</text>
</comment>
<evidence type="ECO:0000256" key="8">
    <source>
        <dbReference type="ARBA" id="ARBA00023136"/>
    </source>
</evidence>
<evidence type="ECO:0000313" key="10">
    <source>
        <dbReference type="EMBL" id="KAJ8298204.1"/>
    </source>
</evidence>
<gene>
    <name evidence="10" type="ORF">KUTeg_024735</name>
</gene>
<evidence type="ECO:0000256" key="4">
    <source>
        <dbReference type="ARBA" id="ARBA00022792"/>
    </source>
</evidence>
<accession>A0ABQ9DY45</accession>